<dbReference type="InterPro" id="IPR003597">
    <property type="entry name" value="Ig_C1-set"/>
</dbReference>
<evidence type="ECO:0000256" key="3">
    <source>
        <dbReference type="SAM" id="SignalP"/>
    </source>
</evidence>
<evidence type="ECO:0000256" key="1">
    <source>
        <dbReference type="ARBA" id="ARBA00023319"/>
    </source>
</evidence>
<name>A0A553P941_9TELE</name>
<dbReference type="CDD" id="cd00098">
    <property type="entry name" value="IgC1"/>
    <property type="match status" value="1"/>
</dbReference>
<dbReference type="PROSITE" id="PS50835">
    <property type="entry name" value="IG_LIKE"/>
    <property type="match status" value="4"/>
</dbReference>
<sequence>MKFKVLLYLWLLGLIKPGSSADVSVSPGSSATLNCSFTLPSLVDDSLLNISWSFSGSVIASKNQTQAGFFLNSTAFLTGSFPLTIYNATPDQQGVYECRICYNHTDFSTEVALTIIVAPQISIISPEAVLNKKSVVECWARGFSPPEIMFTWKRGGRKIQEPQKLQVNRTEEGLYDAVSWLTFIPKISDQNMSFICEVRHSALVKPVVQQIRPHIRVLPKVSISAISSSSHSSPLTLSCDVSGFFPNNISVQWVQNGKILPELPVSTQDPDGTYRSHQFLTLSVEERIRGGEVQCVALQPNLEEPVYGAINLSMVDTREKLKSLNISAIVLPPRVVVGKKGRVTISVEGRLADRVQATWFLNDLPITDTSHKDKKQGTFRPVSYTPRNSGVLAMSEKSPLLPSAAPGYYKIHTQMPLRSSSNFHKQLFSSVTFIPNLATHKGAVFRCQISFKGKEKIVAERVSDKFTILAPPQASEIQFSEPSEEGGVVTMAVHASHFHPDIITFRWFCEGGELSPVSIPQALSAPRPNSDGFFSALSQCRLPETELERGEARVWVTIHHLALKQPITRQTRGFIKKPTISEIISSPFPFALGPLTFACDITGFYPPEISIKWLHHKTDEPGEEENGEREIQQGAEIWGPLQMQPRSYRMKAFLKDMNELTRGSDIICRVSHCSFLKPVERVWRNIDIVPPSIPSSMSVYWSRDGVGIFSVVLTEGKPSAEVLWAAGGTTVSKLISKKTHRENSEGKSILRSVCAVVPSTGRKETESHRGGYASKIMPPGGDHMTETEKKVECLMNGFVSEQENRHSDTNENMEENDEDELLDPSFINTVKLKKEKRERLRVTVEISHPALNLPAYLTWTEPAEEVSLDTSQP</sequence>
<feature type="domain" description="Ig-like" evidence="4">
    <location>
        <begin position="17"/>
        <end position="114"/>
    </location>
</feature>
<dbReference type="Pfam" id="PF07654">
    <property type="entry name" value="C1-set"/>
    <property type="match status" value="3"/>
</dbReference>
<dbReference type="InterPro" id="IPR003599">
    <property type="entry name" value="Ig_sub"/>
</dbReference>
<dbReference type="SMART" id="SM00407">
    <property type="entry name" value="IGc1"/>
    <property type="match status" value="3"/>
</dbReference>
<dbReference type="Pfam" id="PF07686">
    <property type="entry name" value="V-set"/>
    <property type="match status" value="1"/>
</dbReference>
<dbReference type="Gene3D" id="2.60.40.10">
    <property type="entry name" value="Immunoglobulins"/>
    <property type="match status" value="5"/>
</dbReference>
<dbReference type="InterPro" id="IPR013783">
    <property type="entry name" value="Ig-like_fold"/>
</dbReference>
<feature type="signal peptide" evidence="3">
    <location>
        <begin position="1"/>
        <end position="20"/>
    </location>
</feature>
<dbReference type="EMBL" id="SRMA01026725">
    <property type="protein sequence ID" value="TRY74186.1"/>
    <property type="molecule type" value="Genomic_DNA"/>
</dbReference>
<evidence type="ECO:0000313" key="6">
    <source>
        <dbReference type="Proteomes" id="UP000316079"/>
    </source>
</evidence>
<dbReference type="SUPFAM" id="SSF48726">
    <property type="entry name" value="Immunoglobulin"/>
    <property type="match status" value="5"/>
</dbReference>
<keyword evidence="1" id="KW-0393">Immunoglobulin domain</keyword>
<gene>
    <name evidence="5" type="ORF">DNTS_004355</name>
</gene>
<reference evidence="5 6" key="1">
    <citation type="journal article" date="2019" name="Sci. Data">
        <title>Hybrid genome assembly and annotation of Danionella translucida.</title>
        <authorList>
            <person name="Kadobianskyi M."/>
            <person name="Schulze L."/>
            <person name="Schuelke M."/>
            <person name="Judkewitz B."/>
        </authorList>
    </citation>
    <scope>NUCLEOTIDE SEQUENCE [LARGE SCALE GENOMIC DNA]</scope>
    <source>
        <strain evidence="5 6">Bolton</strain>
    </source>
</reference>
<feature type="domain" description="Ig-like" evidence="4">
    <location>
        <begin position="119"/>
        <end position="212"/>
    </location>
</feature>
<dbReference type="OrthoDB" id="10043043at2759"/>
<dbReference type="PANTHER" id="PTHR23411">
    <property type="entry name" value="TAPASIN"/>
    <property type="match status" value="1"/>
</dbReference>
<dbReference type="Proteomes" id="UP000316079">
    <property type="component" value="Unassembled WGS sequence"/>
</dbReference>
<evidence type="ECO:0000313" key="5">
    <source>
        <dbReference type="EMBL" id="TRY74186.1"/>
    </source>
</evidence>
<comment type="caution">
    <text evidence="5">The sequence shown here is derived from an EMBL/GenBank/DDBJ whole genome shotgun (WGS) entry which is preliminary data.</text>
</comment>
<proteinExistence type="predicted"/>
<feature type="chain" id="PRO_5022215439" description="Ig-like domain-containing protein" evidence="3">
    <location>
        <begin position="21"/>
        <end position="873"/>
    </location>
</feature>
<dbReference type="SMART" id="SM00409">
    <property type="entry name" value="IG"/>
    <property type="match status" value="2"/>
</dbReference>
<feature type="region of interest" description="Disordered" evidence="2">
    <location>
        <begin position="760"/>
        <end position="783"/>
    </location>
</feature>
<keyword evidence="3" id="KW-0732">Signal</keyword>
<dbReference type="InterPro" id="IPR050380">
    <property type="entry name" value="Immune_Resp_Modulators"/>
</dbReference>
<dbReference type="InterPro" id="IPR007110">
    <property type="entry name" value="Ig-like_dom"/>
</dbReference>
<dbReference type="AlphaFoldDB" id="A0A553P941"/>
<accession>A0A553P941</accession>
<feature type="domain" description="Ig-like" evidence="4">
    <location>
        <begin position="578"/>
        <end position="672"/>
    </location>
</feature>
<evidence type="ECO:0000259" key="4">
    <source>
        <dbReference type="PROSITE" id="PS50835"/>
    </source>
</evidence>
<dbReference type="STRING" id="623744.A0A553P941"/>
<feature type="domain" description="Ig-like" evidence="4">
    <location>
        <begin position="213"/>
        <end position="297"/>
    </location>
</feature>
<dbReference type="InterPro" id="IPR036179">
    <property type="entry name" value="Ig-like_dom_sf"/>
</dbReference>
<dbReference type="InterPro" id="IPR013106">
    <property type="entry name" value="Ig_V-set"/>
</dbReference>
<evidence type="ECO:0000256" key="2">
    <source>
        <dbReference type="SAM" id="MobiDB-lite"/>
    </source>
</evidence>
<keyword evidence="6" id="KW-1185">Reference proteome</keyword>
<organism evidence="5 6">
    <name type="scientific">Danionella cerebrum</name>
    <dbReference type="NCBI Taxonomy" id="2873325"/>
    <lineage>
        <taxon>Eukaryota</taxon>
        <taxon>Metazoa</taxon>
        <taxon>Chordata</taxon>
        <taxon>Craniata</taxon>
        <taxon>Vertebrata</taxon>
        <taxon>Euteleostomi</taxon>
        <taxon>Actinopterygii</taxon>
        <taxon>Neopterygii</taxon>
        <taxon>Teleostei</taxon>
        <taxon>Ostariophysi</taxon>
        <taxon>Cypriniformes</taxon>
        <taxon>Danionidae</taxon>
        <taxon>Danioninae</taxon>
        <taxon>Danionella</taxon>
    </lineage>
</organism>
<protein>
    <recommendedName>
        <fullName evidence="4">Ig-like domain-containing protein</fullName>
    </recommendedName>
</protein>